<dbReference type="GeneID" id="35767215"/>
<evidence type="ECO:0000313" key="5">
    <source>
        <dbReference type="Proteomes" id="UP001069145"/>
    </source>
</evidence>
<dbReference type="Proteomes" id="UP001069145">
    <property type="component" value="Unassembled WGS sequence"/>
</dbReference>
<keyword evidence="3" id="KW-0255">Endonuclease</keyword>
<dbReference type="GO" id="GO:0016787">
    <property type="term" value="F:hydrolase activity"/>
    <property type="evidence" value="ECO:0007669"/>
    <property type="project" value="UniProtKB-KW"/>
</dbReference>
<dbReference type="KEGG" id="aun:AWM73_08190"/>
<dbReference type="RefSeq" id="WP_060778888.1">
    <property type="nucleotide sequence ID" value="NZ_CAJHLF010000004.1"/>
</dbReference>
<organism evidence="3 4">
    <name type="scientific">Aerococcus urinae</name>
    <dbReference type="NCBI Taxonomy" id="1376"/>
    <lineage>
        <taxon>Bacteria</taxon>
        <taxon>Bacillati</taxon>
        <taxon>Bacillota</taxon>
        <taxon>Bacilli</taxon>
        <taxon>Lactobacillales</taxon>
        <taxon>Aerococcaceae</taxon>
        <taxon>Aerococcus</taxon>
    </lineage>
</organism>
<evidence type="ECO:0000259" key="1">
    <source>
        <dbReference type="Pfam" id="PF20731"/>
    </source>
</evidence>
<keyword evidence="5" id="KW-1185">Reference proteome</keyword>
<dbReference type="InterPro" id="IPR048923">
    <property type="entry name" value="RE_NgoFVII_C"/>
</dbReference>
<keyword evidence="3" id="KW-0540">Nuclease</keyword>
<feature type="domain" description="Restriction endonuclease type II NgoFVII C-terminal B3-like DNA-binding" evidence="1">
    <location>
        <begin position="247"/>
        <end position="336"/>
    </location>
</feature>
<dbReference type="OrthoDB" id="1296974at2"/>
<dbReference type="EC" id="3.1.21.-" evidence="2"/>
<reference evidence="3 4" key="1">
    <citation type="submission" date="2020-12" db="EMBL/GenBank/DDBJ databases">
        <title>FDA dAtabase for Regulatory Grade micrObial Sequences (FDA-ARGOS): Supporting development and validation of Infectious Disease Dx tests.</title>
        <authorList>
            <person name="Sproer C."/>
            <person name="Gronow S."/>
            <person name="Severitt S."/>
            <person name="Schroder I."/>
            <person name="Tallon L."/>
            <person name="Sadzewicz L."/>
            <person name="Zhao X."/>
            <person name="Boylan J."/>
            <person name="Ott S."/>
            <person name="Bowen H."/>
            <person name="Vavikolanu K."/>
            <person name="Mehta A."/>
            <person name="Aluvathingal J."/>
            <person name="Nadendla S."/>
            <person name="Lowell S."/>
            <person name="Myers T."/>
            <person name="Yan Y."/>
            <person name="Sichtig H."/>
        </authorList>
    </citation>
    <scope>NUCLEOTIDE SEQUENCE [LARGE SCALE GENOMIC DNA]</scope>
    <source>
        <strain evidence="3 4">FDAARGOS_911</strain>
    </source>
</reference>
<proteinExistence type="predicted"/>
<dbReference type="Pfam" id="PF20731">
    <property type="entry name" value="RE_NgoFVII_C"/>
    <property type="match status" value="1"/>
</dbReference>
<protein>
    <submittedName>
        <fullName evidence="3">NgoFVII family restriction endonuclease</fullName>
        <ecNumber evidence="2">3.1.21.-</ecNumber>
    </submittedName>
</protein>
<evidence type="ECO:0000313" key="3">
    <source>
        <dbReference type="EMBL" id="QPS01838.1"/>
    </source>
</evidence>
<dbReference type="Proteomes" id="UP000594771">
    <property type="component" value="Chromosome"/>
</dbReference>
<reference evidence="2" key="2">
    <citation type="submission" date="2022-09" db="EMBL/GenBank/DDBJ databases">
        <title>Aerococcus urinae taxonomy study.</title>
        <authorList>
            <person name="Christensen J."/>
            <person name="Senneby E."/>
        </authorList>
    </citation>
    <scope>NUCLEOTIDE SEQUENCE</scope>
    <source>
        <strain evidence="2">NLD-066-U95</strain>
    </source>
</reference>
<sequence>MSEFFWNLQTDDDKKRYIQLLQIVGSLSNLFADTVNPFLYYRAHENLFCEVFNAKNLSRGDISFDAVKGNLGIGLKTFLQGNGNTFQKVAEFNSDSDLFRGLVTDEEVIYKVSELRNKRIKMTQNATNTKLNLYHLITRDEGCMNVVETPMDLVDINSIKIPKKQYKNTIHFSDKYNEYSFSRSKNTLLKRFNTSEQHIICQFEVEILKNPFDILLNLSNYNDDKNNDLSQKQDGLEYIILPLYSPKDGKVQLRSGLNQWNAKGRPRHPDEVYIPIPSWIHTTFKEFFRYEAGKPTQNYPSFNVELPNGHIMKCKIAQGGGKALMSDPNKDLGHWILRDVLQIPEFQVLNMEFLNEVGIDSVKLSKKNLDYYLLDFMSSGSFKEFEENNKL</sequence>
<evidence type="ECO:0000313" key="2">
    <source>
        <dbReference type="EMBL" id="MCY3052955.1"/>
    </source>
</evidence>
<dbReference type="EMBL" id="JAOTML010000002">
    <property type="protein sequence ID" value="MCY3052955.1"/>
    <property type="molecule type" value="Genomic_DNA"/>
</dbReference>
<evidence type="ECO:0000313" key="4">
    <source>
        <dbReference type="Proteomes" id="UP000594771"/>
    </source>
</evidence>
<gene>
    <name evidence="3" type="ORF">I6G68_01820</name>
    <name evidence="2" type="ORF">ODY43_03040</name>
</gene>
<dbReference type="EMBL" id="CP065662">
    <property type="protein sequence ID" value="QPS01838.1"/>
    <property type="molecule type" value="Genomic_DNA"/>
</dbReference>
<dbReference type="AlphaFoldDB" id="A0A0X8FG24"/>
<dbReference type="REBASE" id="137644">
    <property type="entry name" value="Aur36881ORF8195P"/>
</dbReference>
<keyword evidence="2" id="KW-0378">Hydrolase</keyword>
<dbReference type="REBASE" id="457911">
    <property type="entry name" value="Aur911ORF1815P"/>
</dbReference>
<accession>A0A0X8FG24</accession>
<name>A0A0X8FG24_9LACT</name>
<dbReference type="GO" id="GO:0004519">
    <property type="term" value="F:endonuclease activity"/>
    <property type="evidence" value="ECO:0007669"/>
    <property type="project" value="UniProtKB-KW"/>
</dbReference>